<keyword evidence="13" id="KW-0472">Membrane</keyword>
<dbReference type="InterPro" id="IPR025654">
    <property type="entry name" value="PEX2/10"/>
</dbReference>
<evidence type="ECO:0000256" key="10">
    <source>
        <dbReference type="ARBA" id="ARBA00022833"/>
    </source>
</evidence>
<comment type="subcellular location">
    <subcellularLocation>
        <location evidence="1">Peroxisome membrane</location>
        <topology evidence="1">Multi-pass membrane protein</topology>
    </subcellularLocation>
</comment>
<proteinExistence type="inferred from homology"/>
<dbReference type="GO" id="GO:0008270">
    <property type="term" value="F:zinc ion binding"/>
    <property type="evidence" value="ECO:0007669"/>
    <property type="project" value="UniProtKB-KW"/>
</dbReference>
<keyword evidence="7" id="KW-0479">Metal-binding</keyword>
<dbReference type="SMART" id="SM00184">
    <property type="entry name" value="RING"/>
    <property type="match status" value="1"/>
</dbReference>
<evidence type="ECO:0000256" key="6">
    <source>
        <dbReference type="ARBA" id="ARBA00022692"/>
    </source>
</evidence>
<evidence type="ECO:0000256" key="8">
    <source>
        <dbReference type="ARBA" id="ARBA00022771"/>
    </source>
</evidence>
<evidence type="ECO:0000256" key="9">
    <source>
        <dbReference type="ARBA" id="ARBA00022786"/>
    </source>
</evidence>
<dbReference type="GO" id="GO:0016562">
    <property type="term" value="P:protein import into peroxisome matrix, receptor recycling"/>
    <property type="evidence" value="ECO:0007669"/>
    <property type="project" value="UniProtKB-ARBA"/>
</dbReference>
<keyword evidence="6" id="KW-0812">Transmembrane</keyword>
<comment type="similarity">
    <text evidence="3">Belongs to the pex2/pex10/pex12 family.</text>
</comment>
<dbReference type="GO" id="GO:0016740">
    <property type="term" value="F:transferase activity"/>
    <property type="evidence" value="ECO:0007669"/>
    <property type="project" value="UniProtKB-KW"/>
</dbReference>
<dbReference type="Pfam" id="PF04757">
    <property type="entry name" value="Pex2_Pex12"/>
    <property type="match status" value="1"/>
</dbReference>
<feature type="domain" description="RING-type" evidence="16">
    <location>
        <begin position="281"/>
        <end position="351"/>
    </location>
</feature>
<reference evidence="17 18" key="1">
    <citation type="submission" date="2016-02" db="EMBL/GenBank/DDBJ databases">
        <title>Comparative genomic and transcriptomic foundation for Pichia pastoris.</title>
        <authorList>
            <person name="Love K.R."/>
            <person name="Shah K.A."/>
            <person name="Whittaker C.A."/>
            <person name="Wu J."/>
            <person name="Bartlett M.C."/>
            <person name="Ma D."/>
            <person name="Leeson R.L."/>
            <person name="Priest M."/>
            <person name="Young S.K."/>
            <person name="Love J.C."/>
        </authorList>
    </citation>
    <scope>NUCLEOTIDE SEQUENCE [LARGE SCALE GENOMIC DNA]</scope>
    <source>
        <strain evidence="17 18">ATCC 28485</strain>
    </source>
</reference>
<dbReference type="InterPro" id="IPR013083">
    <property type="entry name" value="Znf_RING/FYVE/PHD"/>
</dbReference>
<feature type="compositionally biased region" description="Acidic residues" evidence="15">
    <location>
        <begin position="376"/>
        <end position="387"/>
    </location>
</feature>
<organism evidence="17 18">
    <name type="scientific">Komagataella pastoris</name>
    <name type="common">Yeast</name>
    <name type="synonym">Pichia pastoris</name>
    <dbReference type="NCBI Taxonomy" id="4922"/>
    <lineage>
        <taxon>Eukaryota</taxon>
        <taxon>Fungi</taxon>
        <taxon>Dikarya</taxon>
        <taxon>Ascomycota</taxon>
        <taxon>Saccharomycotina</taxon>
        <taxon>Pichiomycetes</taxon>
        <taxon>Pichiales</taxon>
        <taxon>Pichiaceae</taxon>
        <taxon>Komagataella</taxon>
    </lineage>
</organism>
<evidence type="ECO:0000256" key="12">
    <source>
        <dbReference type="ARBA" id="ARBA00022989"/>
    </source>
</evidence>
<gene>
    <name evidence="17" type="primary">PEX2</name>
    <name evidence="17" type="ORF">ATY40_BA7500033</name>
</gene>
<evidence type="ECO:0000256" key="14">
    <source>
        <dbReference type="ARBA" id="ARBA00023140"/>
    </source>
</evidence>
<dbReference type="PANTHER" id="PTHR23350:SF4">
    <property type="entry name" value="PEROXISOME BIOGENESIS FACTOR 2"/>
    <property type="match status" value="1"/>
</dbReference>
<dbReference type="InterPro" id="IPR001841">
    <property type="entry name" value="Znf_RING"/>
</dbReference>
<dbReference type="InterPro" id="IPR006845">
    <property type="entry name" value="Pex_N"/>
</dbReference>
<feature type="region of interest" description="Disordered" evidence="15">
    <location>
        <begin position="374"/>
        <end position="406"/>
    </location>
</feature>
<dbReference type="GO" id="GO:0016567">
    <property type="term" value="P:protein ubiquitination"/>
    <property type="evidence" value="ECO:0007669"/>
    <property type="project" value="UniProtKB-ARBA"/>
</dbReference>
<keyword evidence="18" id="KW-1185">Reference proteome</keyword>
<evidence type="ECO:0000313" key="17">
    <source>
        <dbReference type="EMBL" id="ANZ73576.1"/>
    </source>
</evidence>
<evidence type="ECO:0000256" key="4">
    <source>
        <dbReference type="ARBA" id="ARBA00022448"/>
    </source>
</evidence>
<name>A0A1B2J6G9_PICPA</name>
<keyword evidence="10" id="KW-0862">Zinc</keyword>
<evidence type="ECO:0000256" key="11">
    <source>
        <dbReference type="ARBA" id="ARBA00022927"/>
    </source>
</evidence>
<evidence type="ECO:0000256" key="7">
    <source>
        <dbReference type="ARBA" id="ARBA00022723"/>
    </source>
</evidence>
<dbReference type="PROSITE" id="PS00518">
    <property type="entry name" value="ZF_RING_1"/>
    <property type="match status" value="1"/>
</dbReference>
<evidence type="ECO:0000256" key="5">
    <source>
        <dbReference type="ARBA" id="ARBA00022679"/>
    </source>
</evidence>
<dbReference type="AlphaFoldDB" id="A0A1B2J6G9"/>
<feature type="compositionally biased region" description="Basic and acidic residues" evidence="15">
    <location>
        <begin position="388"/>
        <end position="397"/>
    </location>
</feature>
<evidence type="ECO:0000259" key="16">
    <source>
        <dbReference type="SMART" id="SM00184"/>
    </source>
</evidence>
<dbReference type="Gene3D" id="3.30.40.10">
    <property type="entry name" value="Zinc/RING finger domain, C3HC4 (zinc finger)"/>
    <property type="match status" value="1"/>
</dbReference>
<keyword evidence="11" id="KW-0653">Protein transport</keyword>
<dbReference type="SUPFAM" id="SSF57850">
    <property type="entry name" value="RING/U-box"/>
    <property type="match status" value="1"/>
</dbReference>
<keyword evidence="8" id="KW-0863">Zinc-finger</keyword>
<sequence length="461" mass="52467">MPNRLIPLVNPANRVLQLDAKLLDNEISDMLYRQLSGAFNSNRLPSWLGRIHSNYASELKLLLELLIFKVTVWNKHSSYGLTLQNLVMYDGGVHNKKFRSKQQSELRFTKKILLLASVLLGYFIKKIQSYVYSFEDYDLETDGEELSTLERIKLKIIKLLKSQISTLEKTHSVLSLVNFVTFLVSGSFPDLTTRILNIRFKPLVTTQVAFASNPETISYEFQNRQLVWNTLTEFIVFILPALSVPKFTKSLVSSITGTSPKSSQVTEDDLKVFSSLPERVCAICFQNSQKSDSGAQNDISLNDTLVTNPYETTCGHIYCYVCILSKLQIYKEEGKNLPKSDPNKYWHCLRCDEPASWCRVYTGDVEDALRHKAVEEITEDEDETSDDDEKRDLDSEGTKTVSQSFHQVNASDYQTASIIQQAELNENEYTDGSEVEIYDAEDEYTDEEVDDDSPGFFVGAL</sequence>
<dbReference type="OrthoDB" id="1701437at2759"/>
<keyword evidence="4" id="KW-0813">Transport</keyword>
<keyword evidence="12" id="KW-1133">Transmembrane helix</keyword>
<dbReference type="GO" id="GO:0005778">
    <property type="term" value="C:peroxisomal membrane"/>
    <property type="evidence" value="ECO:0007669"/>
    <property type="project" value="UniProtKB-SubCell"/>
</dbReference>
<dbReference type="EMBL" id="CP014584">
    <property type="protein sequence ID" value="ANZ73576.1"/>
    <property type="molecule type" value="Genomic_DNA"/>
</dbReference>
<dbReference type="InterPro" id="IPR017907">
    <property type="entry name" value="Znf_RING_CS"/>
</dbReference>
<keyword evidence="14" id="KW-0576">Peroxisome</keyword>
<accession>A0A1B2J6G9</accession>
<evidence type="ECO:0000256" key="15">
    <source>
        <dbReference type="SAM" id="MobiDB-lite"/>
    </source>
</evidence>
<keyword evidence="9" id="KW-0833">Ubl conjugation pathway</keyword>
<evidence type="ECO:0000256" key="1">
    <source>
        <dbReference type="ARBA" id="ARBA00004585"/>
    </source>
</evidence>
<keyword evidence="5" id="KW-0808">Transferase</keyword>
<evidence type="ECO:0000256" key="3">
    <source>
        <dbReference type="ARBA" id="ARBA00008704"/>
    </source>
</evidence>
<protein>
    <submittedName>
        <fullName evidence="17">BA75_00033T0</fullName>
    </submittedName>
</protein>
<dbReference type="Proteomes" id="UP000094565">
    <property type="component" value="Chromosome 1"/>
</dbReference>
<dbReference type="PANTHER" id="PTHR23350">
    <property type="entry name" value="PEROXISOME ASSEMBLY PROTEIN 10"/>
    <property type="match status" value="1"/>
</dbReference>
<comment type="pathway">
    <text evidence="2">Protein modification; protein ubiquitination.</text>
</comment>
<evidence type="ECO:0000256" key="2">
    <source>
        <dbReference type="ARBA" id="ARBA00004906"/>
    </source>
</evidence>
<evidence type="ECO:0000313" key="18">
    <source>
        <dbReference type="Proteomes" id="UP000094565"/>
    </source>
</evidence>
<evidence type="ECO:0000256" key="13">
    <source>
        <dbReference type="ARBA" id="ARBA00023136"/>
    </source>
</evidence>